<keyword evidence="3" id="KW-0808">Transferase</keyword>
<accession>A0A552WTG5</accession>
<dbReference type="Pfam" id="PF13649">
    <property type="entry name" value="Methyltransf_25"/>
    <property type="match status" value="1"/>
</dbReference>
<reference evidence="3 4" key="1">
    <citation type="submission" date="2019-07" db="EMBL/GenBank/DDBJ databases">
        <title>Georgenia wutianyii sp. nov. and Georgenia *** sp. nov. isolated from plateau pika (Ochotona curzoniae) in the Qinghai-Tibet plateau of China.</title>
        <authorList>
            <person name="Tian Z."/>
        </authorList>
    </citation>
    <scope>NUCLEOTIDE SEQUENCE [LARGE SCALE GENOMIC DNA]</scope>
    <source>
        <strain evidence="3 4">Z446</strain>
    </source>
</reference>
<protein>
    <submittedName>
        <fullName evidence="3">Methyltransferase domain-containing protein</fullName>
    </submittedName>
</protein>
<evidence type="ECO:0000313" key="4">
    <source>
        <dbReference type="Proteomes" id="UP000318693"/>
    </source>
</evidence>
<name>A0A552WTG5_9MICO</name>
<evidence type="ECO:0000259" key="2">
    <source>
        <dbReference type="Pfam" id="PF13649"/>
    </source>
</evidence>
<feature type="region of interest" description="Disordered" evidence="1">
    <location>
        <begin position="1"/>
        <end position="20"/>
    </location>
</feature>
<dbReference type="AlphaFoldDB" id="A0A552WTG5"/>
<dbReference type="SUPFAM" id="SSF53335">
    <property type="entry name" value="S-adenosyl-L-methionine-dependent methyltransferases"/>
    <property type="match status" value="1"/>
</dbReference>
<proteinExistence type="predicted"/>
<evidence type="ECO:0000256" key="1">
    <source>
        <dbReference type="SAM" id="MobiDB-lite"/>
    </source>
</evidence>
<sequence length="185" mass="19370">MDGSRWEARHRAAPDPVPRPPVGLVGLEEALPRRAGRRALDVACGLGAVSLWAAKQGFVVDAVDRSAVAISRLRENAVALGLDGLVRARVADVAGALPADVIGPYDLVVCQRFRDQTVLRLLPELLCADGVLVVTVLSAAGAAAPSRFAAGAGELSHLARTAQRCEVLRDVEGNGEATIVLRRTG</sequence>
<dbReference type="CDD" id="cd02440">
    <property type="entry name" value="AdoMet_MTases"/>
    <property type="match status" value="1"/>
</dbReference>
<keyword evidence="3" id="KW-0489">Methyltransferase</keyword>
<gene>
    <name evidence="3" type="ORF">FJ693_06640</name>
</gene>
<dbReference type="Gene3D" id="3.40.50.150">
    <property type="entry name" value="Vaccinia Virus protein VP39"/>
    <property type="match status" value="1"/>
</dbReference>
<feature type="domain" description="Methyltransferase" evidence="2">
    <location>
        <begin position="40"/>
        <end position="112"/>
    </location>
</feature>
<organism evidence="3 4">
    <name type="scientific">Georgenia yuyongxinii</name>
    <dbReference type="NCBI Taxonomy" id="2589797"/>
    <lineage>
        <taxon>Bacteria</taxon>
        <taxon>Bacillati</taxon>
        <taxon>Actinomycetota</taxon>
        <taxon>Actinomycetes</taxon>
        <taxon>Micrococcales</taxon>
        <taxon>Bogoriellaceae</taxon>
        <taxon>Georgenia</taxon>
    </lineage>
</organism>
<comment type="caution">
    <text evidence="3">The sequence shown here is derived from an EMBL/GenBank/DDBJ whole genome shotgun (WGS) entry which is preliminary data.</text>
</comment>
<dbReference type="InterPro" id="IPR041698">
    <property type="entry name" value="Methyltransf_25"/>
</dbReference>
<dbReference type="InterPro" id="IPR029063">
    <property type="entry name" value="SAM-dependent_MTases_sf"/>
</dbReference>
<evidence type="ECO:0000313" key="3">
    <source>
        <dbReference type="EMBL" id="TRW46112.1"/>
    </source>
</evidence>
<dbReference type="GO" id="GO:0032259">
    <property type="term" value="P:methylation"/>
    <property type="evidence" value="ECO:0007669"/>
    <property type="project" value="UniProtKB-KW"/>
</dbReference>
<feature type="compositionally biased region" description="Basic and acidic residues" evidence="1">
    <location>
        <begin position="1"/>
        <end position="13"/>
    </location>
</feature>
<dbReference type="Proteomes" id="UP000318693">
    <property type="component" value="Unassembled WGS sequence"/>
</dbReference>
<dbReference type="GO" id="GO:0008168">
    <property type="term" value="F:methyltransferase activity"/>
    <property type="evidence" value="ECO:0007669"/>
    <property type="project" value="UniProtKB-KW"/>
</dbReference>
<keyword evidence="4" id="KW-1185">Reference proteome</keyword>
<dbReference type="EMBL" id="VJXR01000013">
    <property type="protein sequence ID" value="TRW46112.1"/>
    <property type="molecule type" value="Genomic_DNA"/>
</dbReference>